<dbReference type="EMBL" id="RSCE01000003">
    <property type="protein sequence ID" value="RSH84982.1"/>
    <property type="molecule type" value="Genomic_DNA"/>
</dbReference>
<gene>
    <name evidence="1" type="ORF">EHS24_006557</name>
</gene>
<evidence type="ECO:0000313" key="1">
    <source>
        <dbReference type="EMBL" id="RSH84982.1"/>
    </source>
</evidence>
<dbReference type="AlphaFoldDB" id="A0A427Y1N5"/>
<accession>A0A427Y1N5</accession>
<dbReference type="Proteomes" id="UP000279236">
    <property type="component" value="Unassembled WGS sequence"/>
</dbReference>
<dbReference type="GeneID" id="39591100"/>
<name>A0A427Y1N5_9TREE</name>
<evidence type="ECO:0000313" key="2">
    <source>
        <dbReference type="Proteomes" id="UP000279236"/>
    </source>
</evidence>
<keyword evidence="2" id="KW-1185">Reference proteome</keyword>
<organism evidence="1 2">
    <name type="scientific">Apiotrichum porosum</name>
    <dbReference type="NCBI Taxonomy" id="105984"/>
    <lineage>
        <taxon>Eukaryota</taxon>
        <taxon>Fungi</taxon>
        <taxon>Dikarya</taxon>
        <taxon>Basidiomycota</taxon>
        <taxon>Agaricomycotina</taxon>
        <taxon>Tremellomycetes</taxon>
        <taxon>Trichosporonales</taxon>
        <taxon>Trichosporonaceae</taxon>
        <taxon>Apiotrichum</taxon>
    </lineage>
</organism>
<dbReference type="RefSeq" id="XP_028478430.1">
    <property type="nucleotide sequence ID" value="XM_028621978.1"/>
</dbReference>
<comment type="caution">
    <text evidence="1">The sequence shown here is derived from an EMBL/GenBank/DDBJ whole genome shotgun (WGS) entry which is preliminary data.</text>
</comment>
<sequence>MLDHSSYPHIIDLVFTYAPHAALLALRGASTEFCARADAVLAEHVAVRTNPSNPGGLLTITSVVTGGRIPRLMHYHNGDCDTLSMFQLSPPLALRVPSLDPTPSQVTIVNRLSTALEGTAVVDHVGVDLFPAPPLSGLGLRDTLDAVRYATSRNVKALRYPSSTTVFFDDELYDTRRSGAFNVSDSVTMGKVVFNIPFDDNGDIVFQKSFMVPDINTVSELVVIFTHDKRYTYSPTGDSPSRTTIPGYRSLFPATEIFTHLAMKVLQSSAAMPTTVVGADLLRGHTHAYSGGGNHSHAPVVHPDDPEAAIRYHAVETSKAGREFPTRNHPLAEVAGWEDARIEEAAQSVRFVTREAYRKIVGGKQFELETVGPV</sequence>
<proteinExistence type="predicted"/>
<reference evidence="1 2" key="1">
    <citation type="submission" date="2018-11" db="EMBL/GenBank/DDBJ databases">
        <title>Genome sequence of Apiotrichum porosum DSM 27194.</title>
        <authorList>
            <person name="Aliyu H."/>
            <person name="Gorte O."/>
            <person name="Ochsenreither K."/>
        </authorList>
    </citation>
    <scope>NUCLEOTIDE SEQUENCE [LARGE SCALE GENOMIC DNA]</scope>
    <source>
        <strain evidence="1 2">DSM 27194</strain>
    </source>
</reference>
<protein>
    <submittedName>
        <fullName evidence="1">Uncharacterized protein</fullName>
    </submittedName>
</protein>